<keyword evidence="1" id="KW-0472">Membrane</keyword>
<keyword evidence="1" id="KW-1133">Transmembrane helix</keyword>
<sequence>MSWQETQEKEKTLNEQFEFLQQDMDRLMLAQSQLYENIEKNTNVLTQETRKAQQSFARLDQKRDQELEWIKAQQAVVSALTAELEKTFKEREKKTVLIKNWLELAFYGVLVIITYQALTTSLWQTLGFQELYKQVQQFKYGGLVVTVVYILLNSLALVWLVKKLVKSWS</sequence>
<feature type="transmembrane region" description="Helical" evidence="1">
    <location>
        <begin position="138"/>
        <end position="161"/>
    </location>
</feature>
<evidence type="ECO:0000313" key="2">
    <source>
        <dbReference type="EMBL" id="SDR48801.1"/>
    </source>
</evidence>
<dbReference type="EMBL" id="LT629305">
    <property type="protein sequence ID" value="SDR48801.1"/>
    <property type="molecule type" value="Genomic_DNA"/>
</dbReference>
<feature type="transmembrane region" description="Helical" evidence="1">
    <location>
        <begin position="101"/>
        <end position="118"/>
    </location>
</feature>
<keyword evidence="1" id="KW-0812">Transmembrane</keyword>
<name>A0A1K0JNQ6_LACLL</name>
<gene>
    <name evidence="2" type="primary">rnaY</name>
</gene>
<protein>
    <submittedName>
        <fullName evidence="2">Ribonuclease Y</fullName>
    </submittedName>
</protein>
<proteinExistence type="predicted"/>
<organism evidence="2">
    <name type="scientific">Lactococcus lactis subsp. lactis</name>
    <name type="common">Streptococcus lactis</name>
    <dbReference type="NCBI Taxonomy" id="1360"/>
    <lineage>
        <taxon>Bacteria</taxon>
        <taxon>Bacillati</taxon>
        <taxon>Bacillota</taxon>
        <taxon>Bacilli</taxon>
        <taxon>Lactobacillales</taxon>
        <taxon>Streptococcaceae</taxon>
        <taxon>Lactococcus</taxon>
    </lineage>
</organism>
<reference evidence="2" key="1">
    <citation type="submission" date="2016-10" db="EMBL/GenBank/DDBJ databases">
        <title>Antilisterial bacteriocin lactolisterin BU produced by Lactococcus lactis subsp. lactis BGBU1-4.</title>
        <authorList>
            <person name="Lozo J."/>
            <person name="Mirkovic N."/>
            <person name="Miljkovic M."/>
            <person name="Jovcic B."/>
            <person name="Kojic M."/>
        </authorList>
    </citation>
    <scope>NUCLEOTIDE SEQUENCE</scope>
    <source>
        <strain evidence="2">BGBU1-4</strain>
    </source>
</reference>
<accession>A0A1K0JNQ6</accession>
<evidence type="ECO:0000256" key="1">
    <source>
        <dbReference type="SAM" id="Phobius"/>
    </source>
</evidence>
<dbReference type="AlphaFoldDB" id="A0A1K0JNQ6"/>